<keyword evidence="3" id="KW-1185">Reference proteome</keyword>
<organism evidence="2 3">
    <name type="scientific">Leptomonas pyrrhocoris</name>
    <name type="common">Firebug parasite</name>
    <dbReference type="NCBI Taxonomy" id="157538"/>
    <lineage>
        <taxon>Eukaryota</taxon>
        <taxon>Discoba</taxon>
        <taxon>Euglenozoa</taxon>
        <taxon>Kinetoplastea</taxon>
        <taxon>Metakinetoplastina</taxon>
        <taxon>Trypanosomatida</taxon>
        <taxon>Trypanosomatidae</taxon>
        <taxon>Leishmaniinae</taxon>
        <taxon>Leptomonas</taxon>
    </lineage>
</organism>
<dbReference type="Proteomes" id="UP000037923">
    <property type="component" value="Unassembled WGS sequence"/>
</dbReference>
<dbReference type="EMBL" id="LGTL01000006">
    <property type="protein sequence ID" value="KPA81462.1"/>
    <property type="molecule type" value="Genomic_DNA"/>
</dbReference>
<dbReference type="RefSeq" id="XP_015659901.1">
    <property type="nucleotide sequence ID" value="XM_015801281.1"/>
</dbReference>
<feature type="compositionally biased region" description="Basic residues" evidence="1">
    <location>
        <begin position="231"/>
        <end position="242"/>
    </location>
</feature>
<dbReference type="VEuPathDB" id="TriTrypDB:LpyrH10_06_1910"/>
<accession>A0A0N0DW84</accession>
<dbReference type="GeneID" id="26904112"/>
<dbReference type="OrthoDB" id="267733at2759"/>
<feature type="compositionally biased region" description="Basic and acidic residues" evidence="1">
    <location>
        <begin position="340"/>
        <end position="357"/>
    </location>
</feature>
<proteinExistence type="predicted"/>
<feature type="compositionally biased region" description="Low complexity" evidence="1">
    <location>
        <begin position="293"/>
        <end position="307"/>
    </location>
</feature>
<comment type="caution">
    <text evidence="2">The sequence shown here is derived from an EMBL/GenBank/DDBJ whole genome shotgun (WGS) entry which is preliminary data.</text>
</comment>
<feature type="compositionally biased region" description="Low complexity" evidence="1">
    <location>
        <begin position="326"/>
        <end position="335"/>
    </location>
</feature>
<evidence type="ECO:0000313" key="2">
    <source>
        <dbReference type="EMBL" id="KPA81462.1"/>
    </source>
</evidence>
<dbReference type="OMA" id="WRVGGPY"/>
<gene>
    <name evidence="2" type="ORF">ABB37_03821</name>
</gene>
<protein>
    <submittedName>
        <fullName evidence="2">Uncharacterized protein</fullName>
    </submittedName>
</protein>
<name>A0A0N0DW84_LEPPY</name>
<dbReference type="AlphaFoldDB" id="A0A0N0DW84"/>
<feature type="compositionally biased region" description="Low complexity" evidence="1">
    <location>
        <begin position="205"/>
        <end position="230"/>
    </location>
</feature>
<feature type="compositionally biased region" description="Polar residues" evidence="1">
    <location>
        <begin position="78"/>
        <end position="88"/>
    </location>
</feature>
<feature type="region of interest" description="Disordered" evidence="1">
    <location>
        <begin position="197"/>
        <end position="377"/>
    </location>
</feature>
<feature type="compositionally biased region" description="Acidic residues" evidence="1">
    <location>
        <begin position="315"/>
        <end position="325"/>
    </location>
</feature>
<evidence type="ECO:0000256" key="1">
    <source>
        <dbReference type="SAM" id="MobiDB-lite"/>
    </source>
</evidence>
<reference evidence="2 3" key="1">
    <citation type="submission" date="2015-07" db="EMBL/GenBank/DDBJ databases">
        <title>High-quality genome of monoxenous trypanosomatid Leptomonas pyrrhocoris.</title>
        <authorList>
            <person name="Flegontov P."/>
            <person name="Butenko A."/>
            <person name="Firsov S."/>
            <person name="Vlcek C."/>
            <person name="Logacheva M.D."/>
            <person name="Field M."/>
            <person name="Filatov D."/>
            <person name="Flegontova O."/>
            <person name="Gerasimov E."/>
            <person name="Jackson A.P."/>
            <person name="Kelly S."/>
            <person name="Opperdoes F."/>
            <person name="O'Reilly A."/>
            <person name="Votypka J."/>
            <person name="Yurchenko V."/>
            <person name="Lukes J."/>
        </authorList>
    </citation>
    <scope>NUCLEOTIDE SEQUENCE [LARGE SCALE GENOMIC DNA]</scope>
    <source>
        <strain evidence="2">H10</strain>
    </source>
</reference>
<feature type="region of interest" description="Disordered" evidence="1">
    <location>
        <begin position="1"/>
        <end position="59"/>
    </location>
</feature>
<feature type="region of interest" description="Disordered" evidence="1">
    <location>
        <begin position="78"/>
        <end position="161"/>
    </location>
</feature>
<sequence length="377" mass="40138">MGNNRGISKQRKTKKNATGAAQDAASRSSDDRQLPPQQQQQQQQRKAESEPAAPRSIEDVARLFIGDAAVVEQLVKANSATAQRQSNTKRPRDTSADVPVDALPAKSRINKSTDSPGRGQQTPGTQSRSSSAAVEGETKKKKKCAKAKKAGTSAVGQEDDEDVALSRAVQAKALSFLQHLNPNRSKAFWGLRDVAQGKAPKAVKPSLSPAPAGALFSSSSLSTSATATYKKVGKNKRSKKNRALADDGEELWRVGGPYIPSGEEESGSGDVEALGGRSQRGVREVDDDDDGNSNDSDALSSSSDTSSEPSWMQDSSEDDEAEDESGAASDANSDVDANDDVPRKGDRESSRKDERGVHNGGGRLFQSHDDIWDDDDD</sequence>
<evidence type="ECO:0000313" key="3">
    <source>
        <dbReference type="Proteomes" id="UP000037923"/>
    </source>
</evidence>
<feature type="compositionally biased region" description="Basic residues" evidence="1">
    <location>
        <begin position="139"/>
        <end position="149"/>
    </location>
</feature>
<feature type="compositionally biased region" description="Polar residues" evidence="1">
    <location>
        <begin position="110"/>
        <end position="132"/>
    </location>
</feature>